<evidence type="ECO:0000256" key="2">
    <source>
        <dbReference type="ARBA" id="ARBA00022670"/>
    </source>
</evidence>
<dbReference type="PANTHER" id="PTHR47466">
    <property type="match status" value="1"/>
</dbReference>
<evidence type="ECO:0000256" key="5">
    <source>
        <dbReference type="ARBA" id="ARBA00022801"/>
    </source>
</evidence>
<sequence>MLFSTISLLALGASSAFAVPHLNATIPRLCGTSPSAEKIAAAEAHFVANKLSPKVSATATTISVYWHVIQAGTSLTQGNIPDSQITGSISAMNTHYASSGLTFVLAGTTRTTNANWFNSAAPDTSYQTAMKTALRQGSAAALNVYTVGFKSGSGAGLLGYATFPSDYASNPKDDGVVILYSSVPGGSATNYNQGKSLTHETGHWLGLYHTFQGGCSGSGDYVSDTPPEGSAASGCPTGRDTCSGGGVDPIHNYMDYSYDSCMTEFTAGQITRFKSQIATYRGIRSPYASPVNQPRGNSLGTCLNQLRHRYRLLIWMQYDTLTQFVLARRRGKAQWSPPVPRSSSTRVPLVTSAAMLFSALSALAFGISAALAAPYYNHTISRSCGIADAQKSAELIAAAEAHFAANKVTLKAGSTFAYKFITRPTALAQGNVPDSQITSSISALNSHYSGSGLSFALAGTDRTTNANWFNSAGPSTSYQTAMKTALRKGDAKALNVYTVGFKSGSGAGLLGYATFPSSYSGNPKDDGVVILYSSVPGGTTTNYNQGKTLTHEVGHWLGLYHTFQGGCASPGDYVDDTPPEASAASGCPTGRDTCSGGGVDPIHNYMDYSYDSCMYEFTAGQITRLKSQIATYRGISA</sequence>
<keyword evidence="7 11" id="KW-0482">Metalloprotease</keyword>
<dbReference type="Pfam" id="PF05572">
    <property type="entry name" value="Peptidase_M43"/>
    <property type="match status" value="2"/>
</dbReference>
<keyword evidence="12" id="KW-1185">Reference proteome</keyword>
<name>L8X634_THACA</name>
<keyword evidence="4 9" id="KW-0732">Signal</keyword>
<evidence type="ECO:0000256" key="3">
    <source>
        <dbReference type="ARBA" id="ARBA00022723"/>
    </source>
</evidence>
<dbReference type="GO" id="GO:0046872">
    <property type="term" value="F:metal ion binding"/>
    <property type="evidence" value="ECO:0007669"/>
    <property type="project" value="UniProtKB-KW"/>
</dbReference>
<comment type="similarity">
    <text evidence="1">Belongs to the peptidase M43B family.</text>
</comment>
<reference evidence="11 12" key="1">
    <citation type="journal article" date="2013" name="Nat. Commun.">
        <title>The evolution and pathogenic mechanisms of the rice sheath blight pathogen.</title>
        <authorList>
            <person name="Zheng A."/>
            <person name="Lin R."/>
            <person name="Xu L."/>
            <person name="Qin P."/>
            <person name="Tang C."/>
            <person name="Ai P."/>
            <person name="Zhang D."/>
            <person name="Liu Y."/>
            <person name="Sun Z."/>
            <person name="Feng H."/>
            <person name="Wang Y."/>
            <person name="Chen Y."/>
            <person name="Liang X."/>
            <person name="Fu R."/>
            <person name="Li Q."/>
            <person name="Zhang J."/>
            <person name="Yu X."/>
            <person name="Xie Z."/>
            <person name="Ding L."/>
            <person name="Guan P."/>
            <person name="Tang J."/>
            <person name="Liang Y."/>
            <person name="Wang S."/>
            <person name="Deng Q."/>
            <person name="Li S."/>
            <person name="Zhu J."/>
            <person name="Wang L."/>
            <person name="Liu H."/>
            <person name="Li P."/>
        </authorList>
    </citation>
    <scope>NUCLEOTIDE SEQUENCE [LARGE SCALE GENOMIC DNA]</scope>
    <source>
        <strain evidence="12">AG-1 IA</strain>
    </source>
</reference>
<accession>L8X634</accession>
<evidence type="ECO:0000256" key="9">
    <source>
        <dbReference type="SAM" id="SignalP"/>
    </source>
</evidence>
<feature type="domain" description="Peptidase M43 pregnancy-associated plasma-A" evidence="10">
    <location>
        <begin position="143"/>
        <end position="277"/>
    </location>
</feature>
<evidence type="ECO:0000256" key="8">
    <source>
        <dbReference type="ARBA" id="ARBA00023157"/>
    </source>
</evidence>
<dbReference type="HOGENOM" id="CLU_503544_0_0_1"/>
<dbReference type="CDD" id="cd04275">
    <property type="entry name" value="ZnMc_pappalysin_like"/>
    <property type="match status" value="2"/>
</dbReference>
<proteinExistence type="inferred from homology"/>
<dbReference type="OrthoDB" id="536211at2759"/>
<keyword evidence="6" id="KW-0862">Zinc</keyword>
<dbReference type="MEROPS" id="M43.008"/>
<keyword evidence="3" id="KW-0479">Metal-binding</keyword>
<dbReference type="InterPro" id="IPR008754">
    <property type="entry name" value="Peptidase_M43"/>
</dbReference>
<dbReference type="SUPFAM" id="SSF55486">
    <property type="entry name" value="Metalloproteases ('zincins'), catalytic domain"/>
    <property type="match status" value="2"/>
</dbReference>
<dbReference type="OMA" id="NANWFNS"/>
<dbReference type="Gene3D" id="3.40.390.10">
    <property type="entry name" value="Collagenase (Catalytic Domain)"/>
    <property type="match status" value="2"/>
</dbReference>
<dbReference type="GO" id="GO:0008237">
    <property type="term" value="F:metallopeptidase activity"/>
    <property type="evidence" value="ECO:0007669"/>
    <property type="project" value="UniProtKB-KW"/>
</dbReference>
<gene>
    <name evidence="11" type="ORF">AG1IA_00304</name>
</gene>
<keyword evidence="5" id="KW-0378">Hydrolase</keyword>
<evidence type="ECO:0000259" key="10">
    <source>
        <dbReference type="Pfam" id="PF05572"/>
    </source>
</evidence>
<dbReference type="GO" id="GO:0006508">
    <property type="term" value="P:proteolysis"/>
    <property type="evidence" value="ECO:0007669"/>
    <property type="project" value="UniProtKB-KW"/>
</dbReference>
<dbReference type="Proteomes" id="UP000011668">
    <property type="component" value="Unassembled WGS sequence"/>
</dbReference>
<evidence type="ECO:0000256" key="6">
    <source>
        <dbReference type="ARBA" id="ARBA00022833"/>
    </source>
</evidence>
<comment type="caution">
    <text evidence="11">The sequence shown here is derived from an EMBL/GenBank/DDBJ whole genome shotgun (WGS) entry which is preliminary data.</text>
</comment>
<dbReference type="EMBL" id="AFRT01000052">
    <property type="protein sequence ID" value="ELU45660.1"/>
    <property type="molecule type" value="Genomic_DNA"/>
</dbReference>
<feature type="signal peptide" evidence="9">
    <location>
        <begin position="1"/>
        <end position="18"/>
    </location>
</feature>
<evidence type="ECO:0000256" key="1">
    <source>
        <dbReference type="ARBA" id="ARBA00008721"/>
    </source>
</evidence>
<organism evidence="11 12">
    <name type="scientific">Thanatephorus cucumeris (strain AG1-IA)</name>
    <name type="common">Rice sheath blight fungus</name>
    <name type="synonym">Rhizoctonia solani</name>
    <dbReference type="NCBI Taxonomy" id="983506"/>
    <lineage>
        <taxon>Eukaryota</taxon>
        <taxon>Fungi</taxon>
        <taxon>Dikarya</taxon>
        <taxon>Basidiomycota</taxon>
        <taxon>Agaricomycotina</taxon>
        <taxon>Agaricomycetes</taxon>
        <taxon>Cantharellales</taxon>
        <taxon>Ceratobasidiaceae</taxon>
        <taxon>Rhizoctonia</taxon>
        <taxon>Rhizoctonia solani AG-1</taxon>
    </lineage>
</organism>
<evidence type="ECO:0000256" key="7">
    <source>
        <dbReference type="ARBA" id="ARBA00023049"/>
    </source>
</evidence>
<dbReference type="InterPro" id="IPR024079">
    <property type="entry name" value="MetalloPept_cat_dom_sf"/>
</dbReference>
<keyword evidence="8" id="KW-1015">Disulfide bond</keyword>
<protein>
    <submittedName>
        <fullName evidence="11">Metalloprotease</fullName>
    </submittedName>
</protein>
<feature type="domain" description="Peptidase M43 pregnancy-associated plasma-A" evidence="10">
    <location>
        <begin position="491"/>
        <end position="629"/>
    </location>
</feature>
<feature type="chain" id="PRO_5003997450" evidence="9">
    <location>
        <begin position="19"/>
        <end position="637"/>
    </location>
</feature>
<evidence type="ECO:0000256" key="4">
    <source>
        <dbReference type="ARBA" id="ARBA00022729"/>
    </source>
</evidence>
<evidence type="ECO:0000313" key="12">
    <source>
        <dbReference type="Proteomes" id="UP000011668"/>
    </source>
</evidence>
<dbReference type="PANTHER" id="PTHR47466:SF1">
    <property type="entry name" value="METALLOPROTEASE MEP1 (AFU_ORTHOLOGUE AFUA_1G07730)-RELATED"/>
    <property type="match status" value="1"/>
</dbReference>
<dbReference type="AlphaFoldDB" id="L8X634"/>
<keyword evidence="2 11" id="KW-0645">Protease</keyword>
<evidence type="ECO:0000313" key="11">
    <source>
        <dbReference type="EMBL" id="ELU45660.1"/>
    </source>
</evidence>